<dbReference type="PANTHER" id="PTHR21137">
    <property type="entry name" value="ODORANT RECEPTOR"/>
    <property type="match status" value="1"/>
</dbReference>
<sequence length="387" mass="45484">MYTIPLVKPIHTYIEIFYRLGFWQKEEESNYRKNGKKFSLVFFYGLFPTFLIADALLLDDLSESLRVMMIFFGCAIVYIKCLFLIFKQEKIFEYLNDLNRLFSPNNREEYEQTNKKLKFFSNVFDPYYYVAVITAIGCVAAQLPIFREDHDELPFFISISWNDSDIIYYSLFVFITLILIMCVISIMITPLLWYIMFSYSIAFDLLGNQWKNLGRKEMKKKDHPSHIRRPHRGTFVDELIVLIKSHQNLTNTVERFKSTFKTLFLGQITISGILICLSVYNLSVISTDNMFVIQSNAVVLVYAIADIFMIMYFGNKITDSSDRLGYCLFESNWIEQTETNKKYVLIMGEIFKQPLRIVILIYPLNLETFTAIMNGAYSMFNLLIGYQ</sequence>
<keyword evidence="7 12" id="KW-0675">Receptor</keyword>
<keyword evidence="5 12" id="KW-1133">Transmembrane helix</keyword>
<evidence type="ECO:0000313" key="13">
    <source>
        <dbReference type="EMBL" id="QGW45421.1"/>
    </source>
</evidence>
<evidence type="ECO:0000256" key="10">
    <source>
        <dbReference type="ARBA" id="ARBA00037946"/>
    </source>
</evidence>
<dbReference type="GO" id="GO:0007165">
    <property type="term" value="P:signal transduction"/>
    <property type="evidence" value="ECO:0007669"/>
    <property type="project" value="UniProtKB-KW"/>
</dbReference>
<comment type="function">
    <text evidence="9">Odorant receptor which mediates acceptance or avoidance behavior, depending on its substrates. The odorant receptor repertoire encodes a large collection of odor stimuli that vary widely in identity, intensity, and duration. May form a complex with Orco to form odorant-sensing units, providing sensitive and prolonged odorant signaling and calcium permeability.</text>
</comment>
<evidence type="ECO:0000256" key="9">
    <source>
        <dbReference type="ARBA" id="ARBA00037764"/>
    </source>
</evidence>
<feature type="transmembrane region" description="Helical" evidence="12">
    <location>
        <begin position="38"/>
        <end position="58"/>
    </location>
</feature>
<keyword evidence="8 12" id="KW-0807">Transducer</keyword>
<feature type="transmembrane region" description="Helical" evidence="12">
    <location>
        <begin position="263"/>
        <end position="285"/>
    </location>
</feature>
<comment type="subunit">
    <text evidence="11">Interacts with Orco. Complexes exist early in the endomembrane system in olfactory sensory neurons (OSNs), coupling these complexes to the conserved ciliary trafficking pathway.</text>
</comment>
<evidence type="ECO:0000256" key="6">
    <source>
        <dbReference type="ARBA" id="ARBA00023136"/>
    </source>
</evidence>
<evidence type="ECO:0000256" key="8">
    <source>
        <dbReference type="ARBA" id="ARBA00023224"/>
    </source>
</evidence>
<dbReference type="GO" id="GO:0004984">
    <property type="term" value="F:olfactory receptor activity"/>
    <property type="evidence" value="ECO:0007669"/>
    <property type="project" value="InterPro"/>
</dbReference>
<reference evidence="13" key="1">
    <citation type="submission" date="2018-11" db="EMBL/GenBank/DDBJ databases">
        <authorList>
            <person name="Zhao Y."/>
            <person name="Mu W."/>
            <person name="Zhou C."/>
        </authorList>
    </citation>
    <scope>NUCLEOTIDE SEQUENCE</scope>
</reference>
<accession>A0A6B9CAC8</accession>
<dbReference type="AlphaFoldDB" id="A0A6B9CAC8"/>
<feature type="transmembrane region" description="Helical" evidence="12">
    <location>
        <begin position="126"/>
        <end position="146"/>
    </location>
</feature>
<dbReference type="InterPro" id="IPR004117">
    <property type="entry name" value="7tm6_olfct_rcpt"/>
</dbReference>
<evidence type="ECO:0000256" key="3">
    <source>
        <dbReference type="ARBA" id="ARBA00022692"/>
    </source>
</evidence>
<dbReference type="EMBL" id="MK249007">
    <property type="protein sequence ID" value="QGW45421.1"/>
    <property type="molecule type" value="mRNA"/>
</dbReference>
<proteinExistence type="evidence at transcript level"/>
<keyword evidence="3 12" id="KW-0812">Transmembrane</keyword>
<keyword evidence="6 12" id="KW-0472">Membrane</keyword>
<dbReference type="GO" id="GO:0005549">
    <property type="term" value="F:odorant binding"/>
    <property type="evidence" value="ECO:0007669"/>
    <property type="project" value="InterPro"/>
</dbReference>
<name>A0A6B9CAC8_9DIPT</name>
<evidence type="ECO:0000256" key="4">
    <source>
        <dbReference type="ARBA" id="ARBA00022725"/>
    </source>
</evidence>
<dbReference type="PANTHER" id="PTHR21137:SF37">
    <property type="entry name" value="ODORANT RECEPTOR 46A, ISOFORM B-RELATED"/>
    <property type="match status" value="1"/>
</dbReference>
<protein>
    <recommendedName>
        <fullName evidence="12">Odorant receptor</fullName>
    </recommendedName>
</protein>
<evidence type="ECO:0000256" key="11">
    <source>
        <dbReference type="ARBA" id="ARBA00038679"/>
    </source>
</evidence>
<keyword evidence="2 12" id="KW-0716">Sensory transduction</keyword>
<keyword evidence="4 12" id="KW-0552">Olfaction</keyword>
<comment type="caution">
    <text evidence="12">Lacks conserved residue(s) required for the propagation of feature annotation.</text>
</comment>
<feature type="transmembrane region" description="Helical" evidence="12">
    <location>
        <begin position="64"/>
        <end position="86"/>
    </location>
</feature>
<organism evidence="13">
    <name type="scientific">Bradysia odoriphaga</name>
    <dbReference type="NCBI Taxonomy" id="1564500"/>
    <lineage>
        <taxon>Eukaryota</taxon>
        <taxon>Metazoa</taxon>
        <taxon>Ecdysozoa</taxon>
        <taxon>Arthropoda</taxon>
        <taxon>Hexapoda</taxon>
        <taxon>Insecta</taxon>
        <taxon>Pterygota</taxon>
        <taxon>Neoptera</taxon>
        <taxon>Endopterygota</taxon>
        <taxon>Diptera</taxon>
        <taxon>Nematocera</taxon>
        <taxon>Sciaroidea</taxon>
        <taxon>Sciaridae</taxon>
        <taxon>Bradysia</taxon>
    </lineage>
</organism>
<comment type="similarity">
    <text evidence="10">Belongs to the insect chemoreceptor superfamily. Heteromeric odorant receptor channel (TC 1.A.69) family. Or2a subfamily.</text>
</comment>
<dbReference type="Pfam" id="PF02949">
    <property type="entry name" value="7tm_6"/>
    <property type="match status" value="1"/>
</dbReference>
<evidence type="ECO:0000256" key="2">
    <source>
        <dbReference type="ARBA" id="ARBA00022606"/>
    </source>
</evidence>
<feature type="transmembrane region" description="Helical" evidence="12">
    <location>
        <begin position="291"/>
        <end position="313"/>
    </location>
</feature>
<comment type="subcellular location">
    <subcellularLocation>
        <location evidence="12">Cell membrane</location>
        <topology evidence="12">Multi-pass membrane protein</topology>
    </subcellularLocation>
    <subcellularLocation>
        <location evidence="1">Membrane</location>
        <topology evidence="1">Multi-pass membrane protein</topology>
    </subcellularLocation>
</comment>
<dbReference type="GO" id="GO:0005886">
    <property type="term" value="C:plasma membrane"/>
    <property type="evidence" value="ECO:0007669"/>
    <property type="project" value="UniProtKB-SubCell"/>
</dbReference>
<evidence type="ECO:0000256" key="5">
    <source>
        <dbReference type="ARBA" id="ARBA00022989"/>
    </source>
</evidence>
<feature type="transmembrane region" description="Helical" evidence="12">
    <location>
        <begin position="166"/>
        <end position="195"/>
    </location>
</feature>
<evidence type="ECO:0000256" key="7">
    <source>
        <dbReference type="ARBA" id="ARBA00023170"/>
    </source>
</evidence>
<evidence type="ECO:0000256" key="1">
    <source>
        <dbReference type="ARBA" id="ARBA00004141"/>
    </source>
</evidence>
<evidence type="ECO:0000256" key="12">
    <source>
        <dbReference type="RuleBase" id="RU351113"/>
    </source>
</evidence>